<dbReference type="Proteomes" id="UP000256970">
    <property type="component" value="Unassembled WGS sequence"/>
</dbReference>
<gene>
    <name evidence="2" type="ORF">BQ4739_LOCUS501</name>
</gene>
<feature type="compositionally biased region" description="Gly residues" evidence="1">
    <location>
        <begin position="251"/>
        <end position="264"/>
    </location>
</feature>
<name>A0A383V492_TETOB</name>
<dbReference type="EMBL" id="FNXT01000031">
    <property type="protein sequence ID" value="SZX59901.1"/>
    <property type="molecule type" value="Genomic_DNA"/>
</dbReference>
<dbReference type="STRING" id="3088.A0A383V492"/>
<feature type="compositionally biased region" description="Low complexity" evidence="1">
    <location>
        <begin position="2605"/>
        <end position="2618"/>
    </location>
</feature>
<reference evidence="2 3" key="1">
    <citation type="submission" date="2016-10" db="EMBL/GenBank/DDBJ databases">
        <authorList>
            <person name="Cai Z."/>
        </authorList>
    </citation>
    <scope>NUCLEOTIDE SEQUENCE [LARGE SCALE GENOMIC DNA]</scope>
</reference>
<feature type="region of interest" description="Disordered" evidence="1">
    <location>
        <begin position="2559"/>
        <end position="2618"/>
    </location>
</feature>
<feature type="compositionally biased region" description="Low complexity" evidence="1">
    <location>
        <begin position="2559"/>
        <end position="2596"/>
    </location>
</feature>
<dbReference type="PANTHER" id="PTHR15977">
    <property type="entry name" value="CILIA- AND FLAGELLA-ASSOCIATED PROTEIN 46"/>
    <property type="match status" value="1"/>
</dbReference>
<evidence type="ECO:0000313" key="3">
    <source>
        <dbReference type="Proteomes" id="UP000256970"/>
    </source>
</evidence>
<dbReference type="GO" id="GO:0035082">
    <property type="term" value="P:axoneme assembly"/>
    <property type="evidence" value="ECO:0007669"/>
    <property type="project" value="InterPro"/>
</dbReference>
<feature type="compositionally biased region" description="Basic and acidic residues" evidence="1">
    <location>
        <begin position="2712"/>
        <end position="2725"/>
    </location>
</feature>
<feature type="region of interest" description="Disordered" evidence="1">
    <location>
        <begin position="548"/>
        <end position="569"/>
    </location>
</feature>
<protein>
    <submittedName>
        <fullName evidence="2">Uncharacterized protein</fullName>
    </submittedName>
</protein>
<feature type="region of interest" description="Disordered" evidence="1">
    <location>
        <begin position="2706"/>
        <end position="2725"/>
    </location>
</feature>
<dbReference type="InterPro" id="IPR039586">
    <property type="entry name" value="CFAP46"/>
</dbReference>
<keyword evidence="3" id="KW-1185">Reference proteome</keyword>
<feature type="region of interest" description="Disordered" evidence="1">
    <location>
        <begin position="1402"/>
        <end position="1482"/>
    </location>
</feature>
<dbReference type="GO" id="GO:0060294">
    <property type="term" value="P:cilium movement involved in cell motility"/>
    <property type="evidence" value="ECO:0007669"/>
    <property type="project" value="InterPro"/>
</dbReference>
<evidence type="ECO:0000256" key="1">
    <source>
        <dbReference type="SAM" id="MobiDB-lite"/>
    </source>
</evidence>
<feature type="region of interest" description="Disordered" evidence="1">
    <location>
        <begin position="1535"/>
        <end position="1579"/>
    </location>
</feature>
<organism evidence="2 3">
    <name type="scientific">Tetradesmus obliquus</name>
    <name type="common">Green alga</name>
    <name type="synonym">Acutodesmus obliquus</name>
    <dbReference type="NCBI Taxonomy" id="3088"/>
    <lineage>
        <taxon>Eukaryota</taxon>
        <taxon>Viridiplantae</taxon>
        <taxon>Chlorophyta</taxon>
        <taxon>core chlorophytes</taxon>
        <taxon>Chlorophyceae</taxon>
        <taxon>CS clade</taxon>
        <taxon>Sphaeropleales</taxon>
        <taxon>Scenedesmaceae</taxon>
        <taxon>Tetradesmus</taxon>
    </lineage>
</organism>
<accession>A0A383V492</accession>
<evidence type="ECO:0000313" key="2">
    <source>
        <dbReference type="EMBL" id="SZX59901.1"/>
    </source>
</evidence>
<feature type="compositionally biased region" description="Polar residues" evidence="1">
    <location>
        <begin position="1535"/>
        <end position="1545"/>
    </location>
</feature>
<feature type="region of interest" description="Disordered" evidence="1">
    <location>
        <begin position="251"/>
        <end position="278"/>
    </location>
</feature>
<dbReference type="PANTHER" id="PTHR15977:SF15">
    <property type="entry name" value="CILIA- AND FLAGELLA-ASSOCIATED PROTEIN 46"/>
    <property type="match status" value="1"/>
</dbReference>
<sequence length="3129" mass="317919">MTSLTRRNAGSGGKDAVVFAKAEELLKGSPACPGQQGLEVLVSAAEAALKAGDLQRARSLLDAFFVHAQRYHAPGPQGKAEARSQAMCRALFAAGQLVSQLSSSFKGQALVDGVLEALRYILQGAELAAANPRYTYLIYNGSVHYWHASRPLQCDQLRSHLLPSAERLNQLLDKVEGQQAWRVRHLMALAMCQAEGPRPEEAPKTLTKAMDVALSAGLTALKHDVAALQTHVQSLQASRLAAGKAGAGAGAAGKAGAAAGGGKAAGAAAGPPPGMASAARRRTGELAAVAADKLDESGALSILQWVLSSRPEPAAAEQQLRAAWKMIDPRPEGPTRGALLRVVGSIAWAAALSDASQLAEQCARRAAASPDLGPRVWSDLTRLLLALQSAPPAVPSPGSSWGGGMACCPEGLQARLAVLEGVEEAVAAFVKLQDVDGVHYCAKLAWNAGLPLLQPQHRGLLRRCFAGAAKALESMASPLARLRACLHLELARAEAGADGFAKAAKEASLALALNYPPSAEAAALWGYERPLDRFLQPLARAARLRGAGLGGSSSDEVAGPQEGSLAGPDDDAAVLLERAKESKMEAVRKDYLQKAVSKLALLPPAKPPAAAAAAQPPVAATATGAGTAGTAAAAGAAAAAAAGATTAAAAAASRAQQHRSARARTELWAEIVQLAWVPFELDDVVRAAAPHVLAADWQGTSDNEMLLLQARVALIESDACKLALKQLDQELLPPAGYNAATHMPAAAAAAADTAAGAAADVDVGPGAADAGDDGVRLPPATVEQLQRLLVEDLLLAMRLASAAGQPWLLQNGALAAWNAYVQLLQRQRYAELAGVLLPLLRQLLKDSSSQLDANLCVMLAAAAAKAAEHAALLHVLRPPTAAPAEQAPEDEEPAAAVWSFRAADTPWFAPLLEARSKTGAADGAAPELLQLLSDTADACQAALTAATAAAEPQGLIQAYARLQQIQGRSIAVPAGAPASLAVTSKVLTVIESLSVAQTAAAPAATAAGAAVVKPASAGGKAAADKAAAAAAPVNKAEQDIRSAMSLLSSAPAVNLELWAQLSRAAGLQGAWQLARECATAALGALPAGKRDLQAVAAAADVPEVSPQGWYWLAVAEMQQGQAATSLLASCSQDASSRLALHYTALSHFATAAKLAAFVNRADLAEAAARHAWNACVRSGMLACGLTRAALVPQLKAVAGALNATRPADTNFQVSCNVLLLECMAAAGLWGPARRHVESLQRCLPLKATGPAAAAAEQVAGWRATCLVCASLTATPRVGEDMNRLLAELSTPRAKARAWLAFAHASSSSGDQLAARKAALAALQGHPLDQVEYQLEFAEWLLVSGCEPGSKEHSAEALLLGAASTLTQLEEAAAEDEACGAAGADGDDAASVVSKAHTACSGASRLRATKSSSPSRQPGAPGSTISSGSTAAGRRTGTGSIAAASSSRGTARRPGRAAGVRAADGQQHAGQGDADGAGAGRQPGFSIRHVDQLLRALVLLSQAAPTAPERLAHVMKAQHYAALMLTTSLTAAGARSPQSASITSDSAPAEARSQRSTEEAVAAASDAAGDRPPDVGGQLAAPQALSNTSTAVTSAPADTAAAAAAAVELTNGLAVSDVLPSQLLDWAHWQPTAALLVALAAASGKFNNSNSSGYDTLQPPQQLSTAARGAGEAQGLGSAALQVPELLLAHLQLLAGSLRESGQHLQALPVLQLARLVATVALDSQAMAAAITLKLAAACGELGLVADAAAWLQLASPDSWPSAQQEQAAAQQTALQQLASQVIAATGVAAGAAQDSASRQVPQHAAFLVTAAEQADPAVLQVWASSNSSSSPGSCASTAAAAAVRRSSSQGAWRPASASRVQLQGLPAGGSSTAGEEAALGCKAKWLRPSSQQESLLGIAAYLVDHAQYTPAVRLCATALQLARAAGDSNTEAELLLQQARLEALAGRPEAAILLLQAAQALGGSAALWRDSVALYATVRGAMRSGGQRDAAAALEAGVAMMQALARDDAATAHLAVTAAGPLKLQLSQLLAAQRQQQLQEGEAAAAAQQHAKALALARDTAQEMRAAGAPLLRLQALQLAAQLLLQDPQRQLQQEQYKQQQQAQQQQAQQQQVLLPLDESPLLLEARRILRVAEQEAASLHTGSYSSSSSSSSSPCSTPVARALASVQLQLAGIELQLGALRIAHTAADREARRPVFPEVAGRDASPVIEYLEAMQAQAGGTSDSRTPYYELAAAHARAAVEAAAGAPAQHAAALLAAGCALMQQAHAAMLQDAAVQQSRKHCQLLASAGATAEASLMQPAFDADAFWAPWPARRPQMLAQQAGAEAASITSTVDNLAETVDGTPGDSAGIDALLEDAAAAASAHAALPAVSSSTSGSAAPAAPAAMPPMPEAAAQAHLEAVQLLQQALSEALACQQLPTARAAALGLVRCYGLLQPQQAAECLAVAQDCKSAAYMRAVFERCASGQHGEVLMWRQLQQLRQLMPDAAKHPHAQQAQQLLSLLGHSSKRLRAGRPGSMAPLLSQLQPEQRLLLVHYDEARQELLVAAWNVEDTQPAAAPPAAAAAAGELPSDASARSLSGSGAAAAPAPAAAAGAAKQGSRKEGSPAPGAASSGGIPTAAAAATPPRIAVIGSLPLPSAKLESLTSRFRSYKRQLHKQILEVTAVPPPVTAAAATAAAAAEAAAVAVPAASPALKKAAAAGAAGAAAAGKGSAKDKAAKEEDRGEAAWLPAVPAFPAELNQQWQQLMQEMEDLLQPLAGLLSSALPAPPAPAAGDPASDAKPAAAAAAKPGGKAAAAAAGSAGSKASQQQQQPKLLSLQLLLDPELCALPWEALRCISSSCCSVARCFSTSQLQALMFGTPATPAAGTGSSIAGPAGVTEAASAAAAAVLDVSRLTYIADALAEASEPREAPCCYAPPLLPLTRQQLLEPLGQGWQGLAGTAGEVPSQQQLARLVAGAKGLLVLGPGRLLASVPPQVVAELDLSSLSAALLLDRLDCPAAAARQLHADNRKYPDERQLESPTHTAMLLLLRGVRSVALATVAGTPHTHLQLAGAVLRSMMGVGPAGGAAAAGGRSTLGEAVWAARKEVLGAFELAALRDCGLVVYGLAGVVAGDGEGGKAGAKGGGKKQ</sequence>
<dbReference type="Pfam" id="PF25439">
    <property type="entry name" value="TPR_CFAP46_N"/>
    <property type="match status" value="1"/>
</dbReference>
<feature type="compositionally biased region" description="Low complexity" evidence="1">
    <location>
        <begin position="1417"/>
        <end position="1448"/>
    </location>
</feature>
<proteinExistence type="predicted"/>
<dbReference type="InterPro" id="IPR057466">
    <property type="entry name" value="CFAP46_TPR"/>
</dbReference>
<feature type="compositionally biased region" description="Low complexity" evidence="1">
    <location>
        <begin position="1455"/>
        <end position="1471"/>
    </location>
</feature>